<dbReference type="GeneTree" id="ENSGT00940000156627"/>
<dbReference type="PANTHER" id="PTHR24366">
    <property type="entry name" value="IG(IMMUNOGLOBULIN) AND LRR(LEUCINE RICH REPEAT) DOMAINS"/>
    <property type="match status" value="1"/>
</dbReference>
<evidence type="ECO:0000256" key="5">
    <source>
        <dbReference type="SAM" id="Phobius"/>
    </source>
</evidence>
<dbReference type="InterPro" id="IPR032675">
    <property type="entry name" value="LRR_dom_sf"/>
</dbReference>
<dbReference type="Bgee" id="ENSXETG00000036100">
    <property type="expression patterns" value="Expressed in skeletal muscle tissue and 3 other cell types or tissues"/>
</dbReference>
<feature type="transmembrane region" description="Helical" evidence="5">
    <location>
        <begin position="879"/>
        <end position="902"/>
    </location>
</feature>
<reference evidence="8" key="1">
    <citation type="journal article" date="2010" name="Science">
        <title>The genome of the Western clawed frog Xenopus tropicalis.</title>
        <authorList>
            <person name="Hellsten U."/>
            <person name="Harland R.M."/>
            <person name="Gilchrist M.J."/>
            <person name="Hendrix D."/>
            <person name="Jurka J."/>
            <person name="Kapitonov V."/>
            <person name="Ovcharenko I."/>
            <person name="Putnam N.H."/>
            <person name="Shu S."/>
            <person name="Taher L."/>
            <person name="Blitz I.L."/>
            <person name="Blumberg B."/>
            <person name="Dichmann D.S."/>
            <person name="Dubchak I."/>
            <person name="Amaya E."/>
            <person name="Detter J.C."/>
            <person name="Fletcher R."/>
            <person name="Gerhard D.S."/>
            <person name="Goodstein D."/>
            <person name="Graves T."/>
            <person name="Grigoriev I.V."/>
            <person name="Grimwood J."/>
            <person name="Kawashima T."/>
            <person name="Lindquist E."/>
            <person name="Lucas S.M."/>
            <person name="Mead P.E."/>
            <person name="Mitros T."/>
            <person name="Ogino H."/>
            <person name="Ohta Y."/>
            <person name="Poliakov A.V."/>
            <person name="Pollet N."/>
            <person name="Robert J."/>
            <person name="Salamov A."/>
            <person name="Sater A.K."/>
            <person name="Schmutz J."/>
            <person name="Terry A."/>
            <person name="Vize P.D."/>
            <person name="Warren W.C."/>
            <person name="Wells D."/>
            <person name="Wills A."/>
            <person name="Wilson R.K."/>
            <person name="Zimmerman L.B."/>
            <person name="Zorn A.M."/>
            <person name="Grainger R."/>
            <person name="Grammer T."/>
            <person name="Khokha M.K."/>
            <person name="Richardson P.M."/>
            <person name="Rokhsar D.S."/>
        </authorList>
    </citation>
    <scope>NUCLEOTIDE SEQUENCE [LARGE SCALE GENOMIC DNA]</scope>
    <source>
        <strain evidence="8">Nigerian</strain>
    </source>
</reference>
<dbReference type="PROSITE" id="PS51450">
    <property type="entry name" value="LRR"/>
    <property type="match status" value="4"/>
</dbReference>
<evidence type="ECO:0000313" key="8">
    <source>
        <dbReference type="Ensembl" id="ENSXETP00000076151"/>
    </source>
</evidence>
<evidence type="ECO:0000256" key="3">
    <source>
        <dbReference type="ARBA" id="ARBA00022737"/>
    </source>
</evidence>
<dbReference type="FunFam" id="3.80.10.10:FF:001164">
    <property type="entry name" value="GH01279p"/>
    <property type="match status" value="2"/>
</dbReference>
<evidence type="ECO:0000313" key="10">
    <source>
        <dbReference type="RefSeq" id="XP_004919457.2"/>
    </source>
</evidence>
<dbReference type="AGR" id="Xenbase:XB-GENE-29084559"/>
<organism evidence="8">
    <name type="scientific">Xenopus tropicalis</name>
    <name type="common">Western clawed frog</name>
    <name type="synonym">Silurana tropicalis</name>
    <dbReference type="NCBI Taxonomy" id="8364"/>
    <lineage>
        <taxon>Eukaryota</taxon>
        <taxon>Metazoa</taxon>
        <taxon>Chordata</taxon>
        <taxon>Craniata</taxon>
        <taxon>Vertebrata</taxon>
        <taxon>Euteleostomi</taxon>
        <taxon>Amphibia</taxon>
        <taxon>Batrachia</taxon>
        <taxon>Anura</taxon>
        <taxon>Pipoidea</taxon>
        <taxon>Pipidae</taxon>
        <taxon>Xenopodinae</taxon>
        <taxon>Xenopus</taxon>
        <taxon>Silurana</taxon>
    </lineage>
</organism>
<keyword evidence="5" id="KW-0812">Transmembrane</keyword>
<dbReference type="InterPro" id="IPR001611">
    <property type="entry name" value="Leu-rich_rpt"/>
</dbReference>
<dbReference type="GeneID" id="101730428"/>
<feature type="domain" description="LRRCT" evidence="7">
    <location>
        <begin position="675"/>
        <end position="731"/>
    </location>
</feature>
<keyword evidence="5" id="KW-1133">Transmembrane helix</keyword>
<reference evidence="8" key="2">
    <citation type="submission" date="2020-05" db="UniProtKB">
        <authorList>
            <consortium name="Ensembl"/>
        </authorList>
    </citation>
    <scope>IDENTIFICATION</scope>
</reference>
<keyword evidence="1" id="KW-0433">Leucine-rich repeat</keyword>
<dbReference type="OMA" id="QETQCTH"/>
<evidence type="ECO:0000256" key="2">
    <source>
        <dbReference type="ARBA" id="ARBA00022729"/>
    </source>
</evidence>
<dbReference type="PANTHER" id="PTHR24366:SF171">
    <property type="entry name" value="LEUCINE RICH REPEAT NEURONAL 4"/>
    <property type="match status" value="1"/>
</dbReference>
<protein>
    <submittedName>
        <fullName evidence="8 10">Platelet glycoprotein Ib alpha chain</fullName>
    </submittedName>
</protein>
<dbReference type="Ensembl" id="ENSXETT00000080197">
    <property type="protein sequence ID" value="ENSXETP00000076151"/>
    <property type="gene ID" value="ENSXETG00000036100"/>
</dbReference>
<evidence type="ECO:0000313" key="11">
    <source>
        <dbReference type="Xenbase" id="XB-GENE-29084559"/>
    </source>
</evidence>
<dbReference type="InterPro" id="IPR003591">
    <property type="entry name" value="Leu-rich_rpt_typical-subtyp"/>
</dbReference>
<dbReference type="Xenbase" id="XB-GENE-29084559">
    <property type="gene designation" value="LOC101730428"/>
</dbReference>
<proteinExistence type="predicted"/>
<feature type="region of interest" description="Disordered" evidence="4">
    <location>
        <begin position="763"/>
        <end position="800"/>
    </location>
</feature>
<feature type="signal peptide" evidence="6">
    <location>
        <begin position="1"/>
        <end position="20"/>
    </location>
</feature>
<name>A0A6I8R2E1_XENTR</name>
<evidence type="ECO:0000256" key="4">
    <source>
        <dbReference type="SAM" id="MobiDB-lite"/>
    </source>
</evidence>
<dbReference type="Proteomes" id="UP000008143">
    <property type="component" value="Chromosome 3"/>
</dbReference>
<dbReference type="AlphaFoldDB" id="A0A6I8R2E1"/>
<feature type="compositionally biased region" description="Low complexity" evidence="4">
    <location>
        <begin position="763"/>
        <end position="789"/>
    </location>
</feature>
<dbReference type="SMART" id="SM00369">
    <property type="entry name" value="LRR_TYP"/>
    <property type="match status" value="9"/>
</dbReference>
<accession>A0A6I8R2E1</accession>
<dbReference type="Gene3D" id="3.80.10.10">
    <property type="entry name" value="Ribonuclease Inhibitor"/>
    <property type="match status" value="4"/>
</dbReference>
<reference evidence="10" key="3">
    <citation type="submission" date="2025-04" db="UniProtKB">
        <authorList>
            <consortium name="RefSeq"/>
        </authorList>
    </citation>
    <scope>IDENTIFICATION</scope>
    <source>
        <strain evidence="10">Nigerian</strain>
        <tissue evidence="10">Liver and blood</tissue>
    </source>
</reference>
<feature type="chain" id="PRO_5044634041" evidence="6">
    <location>
        <begin position="21"/>
        <end position="970"/>
    </location>
</feature>
<keyword evidence="3" id="KW-0677">Repeat</keyword>
<sequence>MRRLLSLVLILLATWPACSPSCTTEKNVVKDKQETQCTHMALTSVPIADIHKDTAILILKYNDLKSVTASTFKGLSLLLELDLSNNAMTNFKVEFALGLEELNLANNSLDHIPNLSLLTNLNKLILSHNRITSVPDAAFHHLKNLQQLYLQHNGIHYLSEQVFEHSQQLHTLDLSYNKLVSVPRHLISHAEKLDKFYLTGNRLTEIPDDFFEGLANLAYVYLDDNPFQCNCALENFKAWVEDNSFNIYTMKDGDTTQDEYSVVCTSPNKVPLLNFPMDHCSNTGDNDYVTNTVGTDYVKYSVTSIHSILTTQKARLVSPTMLQTSTLTDAPTTIKSETTEFEISSETPTILSTLDAAEAATTTTAEFQTSKLTDAPKSITPGSTEFEISSETPMILSTLDAAEATTTAEFQTSTQTDAPTTIKAGSPEFEVSSETPMILSTMDAAEATTTAEFQTSTQTSKTSASRSACSHLCTTEKNVVKDKQETQCTHMGLTYIPLTCIPSNTSILILKYNDLTSITTSTLKDLPLLELDLSNNAVTSFTADFPLGLEELNLANNSINHIPDLSPLTNLKTLILSHNYISCVPDTAFHDLKNLHHLYLQHNGIHYLSEQVFERSQQLQTLDLSNNKLIGVPWHLISHAKKLDKFYLTGNRLMEIPDDFFEGLKNLAYVYLDDNPFRCNCASENFKTWVEVNAFNIYTIKDGATTQDEYSVVCASPYKVPLLNFSMDHCSTEPSKPITTTPTPYVQPTQKARVLSTTQVRVPTTELTTSTQDTPTTRSPQTPTVPTSPLVDAPLPTTLASEPSTLKLSTTIKTQTTLKLEMPDVQNTTWTKTVSPMVEEHSTPTIYLDTQVPVAPVGIGRLQSWLAEPITRYCCILHLLLYLLATLLVLLQVVVFGVWLVWACKTYYKHYHTLVDKPPPIWLIRARRRKDEAPQPHVAAQGRVYTGQTLMRVFEVDCGDQRNKFTSAIL</sequence>
<dbReference type="SMART" id="SM00364">
    <property type="entry name" value="LRR_BAC"/>
    <property type="match status" value="6"/>
</dbReference>
<feature type="domain" description="LRRCT" evidence="7">
    <location>
        <begin position="225"/>
        <end position="281"/>
    </location>
</feature>
<evidence type="ECO:0000313" key="9">
    <source>
        <dbReference type="Proteomes" id="UP000008143"/>
    </source>
</evidence>
<dbReference type="KEGG" id="xtr:101730428"/>
<keyword evidence="2 6" id="KW-0732">Signal</keyword>
<evidence type="ECO:0000259" key="7">
    <source>
        <dbReference type="SMART" id="SM00082"/>
    </source>
</evidence>
<dbReference type="SUPFAM" id="SSF52058">
    <property type="entry name" value="L domain-like"/>
    <property type="match status" value="2"/>
</dbReference>
<dbReference type="SMART" id="SM00365">
    <property type="entry name" value="LRR_SD22"/>
    <property type="match status" value="6"/>
</dbReference>
<keyword evidence="5" id="KW-0472">Membrane</keyword>
<evidence type="ECO:0000256" key="1">
    <source>
        <dbReference type="ARBA" id="ARBA00022614"/>
    </source>
</evidence>
<keyword evidence="9" id="KW-1185">Reference proteome</keyword>
<dbReference type="OrthoDB" id="8400687at2759"/>
<dbReference type="RefSeq" id="XP_004919457.2">
    <property type="nucleotide sequence ID" value="XM_004919400.4"/>
</dbReference>
<evidence type="ECO:0000256" key="6">
    <source>
        <dbReference type="SAM" id="SignalP"/>
    </source>
</evidence>
<gene>
    <name evidence="8 10 11" type="primary">LOC101730428</name>
</gene>
<dbReference type="InterPro" id="IPR000483">
    <property type="entry name" value="Cys-rich_flank_reg_C"/>
</dbReference>
<dbReference type="SMART" id="SM00082">
    <property type="entry name" value="LRRCT"/>
    <property type="match status" value="2"/>
</dbReference>
<dbReference type="Pfam" id="PF13855">
    <property type="entry name" value="LRR_8"/>
    <property type="match status" value="2"/>
</dbReference>